<organism evidence="1 2">
    <name type="scientific">Prorocentrum cordatum</name>
    <dbReference type="NCBI Taxonomy" id="2364126"/>
    <lineage>
        <taxon>Eukaryota</taxon>
        <taxon>Sar</taxon>
        <taxon>Alveolata</taxon>
        <taxon>Dinophyceae</taxon>
        <taxon>Prorocentrales</taxon>
        <taxon>Prorocentraceae</taxon>
        <taxon>Prorocentrum</taxon>
    </lineage>
</organism>
<gene>
    <name evidence="1" type="ORF">PCOR1329_LOCUS20513</name>
</gene>
<evidence type="ECO:0000313" key="2">
    <source>
        <dbReference type="Proteomes" id="UP001189429"/>
    </source>
</evidence>
<reference evidence="1" key="1">
    <citation type="submission" date="2023-10" db="EMBL/GenBank/DDBJ databases">
        <authorList>
            <person name="Chen Y."/>
            <person name="Shah S."/>
            <person name="Dougan E. K."/>
            <person name="Thang M."/>
            <person name="Chan C."/>
        </authorList>
    </citation>
    <scope>NUCLEOTIDE SEQUENCE [LARGE SCALE GENOMIC DNA]</scope>
</reference>
<name>A0ABN9RJL8_9DINO</name>
<evidence type="ECO:0000313" key="1">
    <source>
        <dbReference type="EMBL" id="CAK0818154.1"/>
    </source>
</evidence>
<dbReference type="EMBL" id="CAUYUJ010006666">
    <property type="protein sequence ID" value="CAK0818154.1"/>
    <property type="molecule type" value="Genomic_DNA"/>
</dbReference>
<protein>
    <submittedName>
        <fullName evidence="1">Uncharacterized protein</fullName>
    </submittedName>
</protein>
<keyword evidence="2" id="KW-1185">Reference proteome</keyword>
<sequence>MGAVCSGGHPAVEVSYQGREFELPECPRAALRTARLFTDYVHSELLLRGVVDRSAILRLYWSSTGLEVLDADLGDLRALRRRGELSVRAERSAASDAARDKYRLEEQV</sequence>
<comment type="caution">
    <text evidence="1">The sequence shown here is derived from an EMBL/GenBank/DDBJ whole genome shotgun (WGS) entry which is preliminary data.</text>
</comment>
<dbReference type="Proteomes" id="UP001189429">
    <property type="component" value="Unassembled WGS sequence"/>
</dbReference>
<proteinExistence type="predicted"/>
<feature type="non-terminal residue" evidence="1">
    <location>
        <position position="108"/>
    </location>
</feature>
<accession>A0ABN9RJL8</accession>
<feature type="non-terminal residue" evidence="1">
    <location>
        <position position="1"/>
    </location>
</feature>